<accession>A0A516Q219</accession>
<gene>
    <name evidence="1" type="ORF">FOE78_17475</name>
</gene>
<sequence>MIMDEQVRRFLHSRGVEPTGVVITRLDGGEINDNWLIETAGEAWVLRHYRRTWDPQEAFLAYELGALVSNFGKDLDRRVDVDRVLELIMAYDAVRPLTGAERSVLPELLTAHAGCDAIRVLSTWIAGGRDDINVLDSYSARELLDLHLLNQELHAALGT</sequence>
<protein>
    <recommendedName>
        <fullName evidence="3">Phosphotransferase enzyme family protein</fullName>
    </recommendedName>
</protein>
<organism evidence="1 2">
    <name type="scientific">Microlunatus elymi</name>
    <dbReference type="NCBI Taxonomy" id="2596828"/>
    <lineage>
        <taxon>Bacteria</taxon>
        <taxon>Bacillati</taxon>
        <taxon>Actinomycetota</taxon>
        <taxon>Actinomycetes</taxon>
        <taxon>Propionibacteriales</taxon>
        <taxon>Propionibacteriaceae</taxon>
        <taxon>Microlunatus</taxon>
    </lineage>
</organism>
<dbReference type="Proteomes" id="UP000319263">
    <property type="component" value="Chromosome"/>
</dbReference>
<dbReference type="EMBL" id="CP041692">
    <property type="protein sequence ID" value="QDP97467.1"/>
    <property type="molecule type" value="Genomic_DNA"/>
</dbReference>
<dbReference type="RefSeq" id="WP_143987426.1">
    <property type="nucleotide sequence ID" value="NZ_CP041692.1"/>
</dbReference>
<dbReference type="KEGG" id="mik:FOE78_17475"/>
<reference evidence="1 2" key="1">
    <citation type="submission" date="2019-07" db="EMBL/GenBank/DDBJ databases">
        <title>Microlunatus dokdonensis sp. nov. isolated from the rhizospheric soil of the wild plant Elymus tsukushiensis.</title>
        <authorList>
            <person name="Ghim S.-Y."/>
            <person name="Hwang Y.-J."/>
            <person name="Son J.-S."/>
            <person name="Shin J.-H."/>
        </authorList>
    </citation>
    <scope>NUCLEOTIDE SEQUENCE [LARGE SCALE GENOMIC DNA]</scope>
    <source>
        <strain evidence="1 2">KUDC0627</strain>
    </source>
</reference>
<proteinExistence type="predicted"/>
<evidence type="ECO:0008006" key="3">
    <source>
        <dbReference type="Google" id="ProtNLM"/>
    </source>
</evidence>
<keyword evidence="2" id="KW-1185">Reference proteome</keyword>
<evidence type="ECO:0000313" key="1">
    <source>
        <dbReference type="EMBL" id="QDP97467.1"/>
    </source>
</evidence>
<dbReference type="Gene3D" id="3.90.1200.10">
    <property type="match status" value="1"/>
</dbReference>
<dbReference type="OrthoDB" id="241498at2"/>
<dbReference type="AlphaFoldDB" id="A0A516Q219"/>
<evidence type="ECO:0000313" key="2">
    <source>
        <dbReference type="Proteomes" id="UP000319263"/>
    </source>
</evidence>
<name>A0A516Q219_9ACTN</name>